<keyword evidence="1" id="KW-0812">Transmembrane</keyword>
<feature type="transmembrane region" description="Helical" evidence="1">
    <location>
        <begin position="350"/>
        <end position="369"/>
    </location>
</feature>
<feature type="transmembrane region" description="Helical" evidence="1">
    <location>
        <begin position="177"/>
        <end position="195"/>
    </location>
</feature>
<feature type="transmembrane region" description="Helical" evidence="1">
    <location>
        <begin position="98"/>
        <end position="115"/>
    </location>
</feature>
<organism evidence="3 4">
    <name type="scientific">Acetobacter tropicalis</name>
    <dbReference type="NCBI Taxonomy" id="104102"/>
    <lineage>
        <taxon>Bacteria</taxon>
        <taxon>Pseudomonadati</taxon>
        <taxon>Pseudomonadota</taxon>
        <taxon>Alphaproteobacteria</taxon>
        <taxon>Acetobacterales</taxon>
        <taxon>Acetobacteraceae</taxon>
        <taxon>Acetobacter</taxon>
    </lineage>
</organism>
<feature type="transmembrane region" description="Helical" evidence="1">
    <location>
        <begin position="310"/>
        <end position="330"/>
    </location>
</feature>
<dbReference type="PATRIC" id="fig|104102.11.peg.909"/>
<dbReference type="EMBL" id="JOKM01000018">
    <property type="protein sequence ID" value="KGB25418.1"/>
    <property type="molecule type" value="Genomic_DNA"/>
</dbReference>
<dbReference type="Proteomes" id="UP000321800">
    <property type="component" value="Unassembled WGS sequence"/>
</dbReference>
<evidence type="ECO:0000313" key="5">
    <source>
        <dbReference type="Proteomes" id="UP000321800"/>
    </source>
</evidence>
<keyword evidence="1" id="KW-1133">Transmembrane helix</keyword>
<feature type="transmembrane region" description="Helical" evidence="1">
    <location>
        <begin position="59"/>
        <end position="77"/>
    </location>
</feature>
<dbReference type="AlphaFoldDB" id="A0A095B9G3"/>
<accession>A0A095B9G3</accession>
<evidence type="ECO:0000313" key="2">
    <source>
        <dbReference type="EMBL" id="GEL49036.1"/>
    </source>
</evidence>
<dbReference type="EMBL" id="BJVR01000001">
    <property type="protein sequence ID" value="GEL49036.1"/>
    <property type="molecule type" value="Genomic_DNA"/>
</dbReference>
<feature type="transmembrane region" description="Helical" evidence="1">
    <location>
        <begin position="400"/>
        <end position="420"/>
    </location>
</feature>
<protein>
    <submittedName>
        <fullName evidence="3">Uncharacterized protein</fullName>
    </submittedName>
</protein>
<dbReference type="STRING" id="104102.AtDm6_0613"/>
<keyword evidence="4" id="KW-1185">Reference proteome</keyword>
<dbReference type="RefSeq" id="WP_035377973.1">
    <property type="nucleotide sequence ID" value="NZ_BJVR01000001.1"/>
</dbReference>
<feature type="transmembrane region" description="Helical" evidence="1">
    <location>
        <begin position="462"/>
        <end position="480"/>
    </location>
</feature>
<dbReference type="GeneID" id="89479303"/>
<name>A0A095B9G3_9PROT</name>
<reference evidence="3 4" key="1">
    <citation type="submission" date="2014-06" db="EMBL/GenBank/DDBJ databases">
        <title>Functional and comparative genomic analyses of the Drosophila gut microbiota identify candidate symbiosis factors.</title>
        <authorList>
            <person name="Newell P.D."/>
            <person name="Chaston J.M."/>
            <person name="Douglas A.E."/>
        </authorList>
    </citation>
    <scope>NUCLEOTIDE SEQUENCE [LARGE SCALE GENOMIC DNA]</scope>
    <source>
        <strain evidence="3 4">DmCS_006</strain>
    </source>
</reference>
<feature type="transmembrane region" description="Helical" evidence="1">
    <location>
        <begin position="426"/>
        <end position="450"/>
    </location>
</feature>
<evidence type="ECO:0000313" key="3">
    <source>
        <dbReference type="EMBL" id="KGB25418.1"/>
    </source>
</evidence>
<keyword evidence="1" id="KW-0472">Membrane</keyword>
<gene>
    <name evidence="3" type="ORF">AtDm6_0613</name>
    <name evidence="2" type="ORF">ATR01nite_01110</name>
</gene>
<reference evidence="2 5" key="2">
    <citation type="submission" date="2019-07" db="EMBL/GenBank/DDBJ databases">
        <title>Whole genome shotgun sequence of Acetobacter tropicalis NBRC 16470.</title>
        <authorList>
            <person name="Hosoyama A."/>
            <person name="Uohara A."/>
            <person name="Ohji S."/>
            <person name="Ichikawa N."/>
        </authorList>
    </citation>
    <scope>NUCLEOTIDE SEQUENCE [LARGE SCALE GENOMIC DNA]</scope>
    <source>
        <strain evidence="2 5">NBRC 16470</strain>
    </source>
</reference>
<sequence>MKNALHALRLYVKPVFWRENYTLLTGLLWTMVAFFVAFTDHSATHWQNGLFKLPSSFGTWWWLGLQALISGVACQYWRQVRSPLASMTPGMIEAEYQAVQVALSGVVVLMAVPLLHLGAPFLNSLAQESICLALGVNGDMTGPKNLRKPVRWLRMFMMFVLFVAFMFPQSQERILSAPWYVAVGLLAVGISMTLIELGHRPQPAALPGGAAPTVAQPRYQARRNALQAARTQGQSYPFQRDGMPAGSGWATESAFAGEYGVTAASSYHAVTINGGARAQEGTGIRNLMQWQFPWLRKPPVPNTMMTPGPVGFLASSVVVLVFLFILNMILEAFSAGGMPHWSAIRKSMLIAPQMICMMSASGLASWMLIRADWPFLLNLAGYGTRADFARALYRTHAKRAVQSAALAALFCAPLGIVFGAESWRELFLSMGAIFSVMMGASYLPSLPLLFSRKTRPGVLQAFNLLGSFVCVQMGVSLLFSEASPPAWLWGTLFAGLPFSALMAWLAPRALAQADWPIEPLAAP</sequence>
<feature type="transmembrane region" description="Helical" evidence="1">
    <location>
        <begin position="486"/>
        <end position="506"/>
    </location>
</feature>
<feature type="transmembrane region" description="Helical" evidence="1">
    <location>
        <begin position="152"/>
        <end position="171"/>
    </location>
</feature>
<proteinExistence type="predicted"/>
<dbReference type="Proteomes" id="UP000029448">
    <property type="component" value="Unassembled WGS sequence"/>
</dbReference>
<comment type="caution">
    <text evidence="3">The sequence shown here is derived from an EMBL/GenBank/DDBJ whole genome shotgun (WGS) entry which is preliminary data.</text>
</comment>
<feature type="transmembrane region" description="Helical" evidence="1">
    <location>
        <begin position="21"/>
        <end position="39"/>
    </location>
</feature>
<evidence type="ECO:0000313" key="4">
    <source>
        <dbReference type="Proteomes" id="UP000029448"/>
    </source>
</evidence>
<evidence type="ECO:0000256" key="1">
    <source>
        <dbReference type="SAM" id="Phobius"/>
    </source>
</evidence>